<reference evidence="1" key="1">
    <citation type="submission" date="2019-04" db="EMBL/GenBank/DDBJ databases">
        <title>Microbes associate with the intestines of laboratory mice.</title>
        <authorList>
            <person name="Navarre W."/>
            <person name="Wong E."/>
            <person name="Huang K.C."/>
            <person name="Tropini C."/>
            <person name="Ng K."/>
            <person name="Yu B."/>
        </authorList>
    </citation>
    <scope>NUCLEOTIDE SEQUENCE</scope>
    <source>
        <strain evidence="1">NM86_A22</strain>
    </source>
</reference>
<dbReference type="EMBL" id="SSTG01000010">
    <property type="protein sequence ID" value="THG54782.1"/>
    <property type="molecule type" value="Genomic_DNA"/>
</dbReference>
<organism evidence="1 2">
    <name type="scientific">Muribaculum caecicola</name>
    <dbReference type="NCBI Taxonomy" id="3038144"/>
    <lineage>
        <taxon>Bacteria</taxon>
        <taxon>Pseudomonadati</taxon>
        <taxon>Bacteroidota</taxon>
        <taxon>Bacteroidia</taxon>
        <taxon>Bacteroidales</taxon>
        <taxon>Muribaculaceae</taxon>
        <taxon>Muribaculum</taxon>
    </lineage>
</organism>
<keyword evidence="2" id="KW-1185">Reference proteome</keyword>
<evidence type="ECO:0000313" key="1">
    <source>
        <dbReference type="EMBL" id="THG54782.1"/>
    </source>
</evidence>
<dbReference type="Proteomes" id="UP000305401">
    <property type="component" value="Unassembled WGS sequence"/>
</dbReference>
<comment type="caution">
    <text evidence="1">The sequence shown here is derived from an EMBL/GenBank/DDBJ whole genome shotgun (WGS) entry which is preliminary data.</text>
</comment>
<sequence length="438" mass="47558">MTYKEATEFLYTQIPMFQRVGASAYKPGLETSVRLEGLFGNPHERFLSIHVAGTNGKGSTAHTLAAVLQCAGYKTGLYTSPHLVDFRERIRVNGEMIGESYVSGFVGRYKELLSSGKIQGQLPSFFELTMVMAFEYFAASNVDVAIVETGLGGRLDSTNIITPELSVITNISYDHMQFLGDTLEKIAAEKAGIIKPGVPVVVGESGTESVRAVFEKKADEEKAPLVFASDRRCYDSYVETDGMIVYNNTPFGRLTGELSGSCQLLNAATIITALEVLRKKGIKFSDADVQCGFANVCSLTGLAGRWMKVSDNPLTICDTGHNIGGWQYIAGQLSRFKGMRRMVVGFVSDKDVSNILRIMPHDRADYYFTQASIPRAMKAGELAAMACEHGLSGKVYSTVADAYDAASADSMPGDVVFVGGSTFVVADFLSDLKNRNLL</sequence>
<proteinExistence type="predicted"/>
<gene>
    <name evidence="1" type="ORF">E5990_01810</name>
</gene>
<evidence type="ECO:0000313" key="2">
    <source>
        <dbReference type="Proteomes" id="UP000305401"/>
    </source>
</evidence>
<name>A0AC61S8A5_9BACT</name>
<accession>A0AC61S8A5</accession>
<protein>
    <submittedName>
        <fullName evidence="1">Bifunctional folylpolyglutamate synthase/dihydrofolate synthase</fullName>
    </submittedName>
</protein>